<protein>
    <submittedName>
        <fullName evidence="2">Uncharacterized protein</fullName>
    </submittedName>
</protein>
<dbReference type="EMBL" id="JAAMOB010000001">
    <property type="protein sequence ID" value="KAF4118837.1"/>
    <property type="molecule type" value="Genomic_DNA"/>
</dbReference>
<comment type="caution">
    <text evidence="2">The sequence shown here is derived from an EMBL/GenBank/DDBJ whole genome shotgun (WGS) entry which is preliminary data.</text>
</comment>
<evidence type="ECO:0000313" key="3">
    <source>
        <dbReference type="Proteomes" id="UP000579812"/>
    </source>
</evidence>
<evidence type="ECO:0000256" key="1">
    <source>
        <dbReference type="SAM" id="MobiDB-lite"/>
    </source>
</evidence>
<sequence length="128" mass="13877">MGVDPPPLTLEDGAARPAFTGNTRAGVPDEAWLDHLQTVLIEKDGILQDTPVTYSGFFSHGQRKEDVRPRATVGVFPVFYEKASSMAMQKHSMLVVMKATEFVNPGQVPVIVADCPLYTLQKNASGSS</sequence>
<reference evidence="2 3" key="1">
    <citation type="submission" date="2020-04" db="EMBL/GenBank/DDBJ databases">
        <title>Chromosome-level genome assembly of a cyprinid fish Onychostoma macrolepis by integration of Nanopore Sequencing, Bionano and Hi-C technology.</title>
        <authorList>
            <person name="Wang D."/>
        </authorList>
    </citation>
    <scope>NUCLEOTIDE SEQUENCE [LARGE SCALE GENOMIC DNA]</scope>
    <source>
        <strain evidence="2">SWU-2019</strain>
        <tissue evidence="2">Muscle</tissue>
    </source>
</reference>
<feature type="region of interest" description="Disordered" evidence="1">
    <location>
        <begin position="1"/>
        <end position="21"/>
    </location>
</feature>
<dbReference type="PANTHER" id="PTHR47018">
    <property type="entry name" value="CXC DOMAIN-CONTAINING PROTEIN-RELATED"/>
    <property type="match status" value="1"/>
</dbReference>
<evidence type="ECO:0000313" key="2">
    <source>
        <dbReference type="EMBL" id="KAF4118837.1"/>
    </source>
</evidence>
<dbReference type="AlphaFoldDB" id="A0A7J6DHR0"/>
<gene>
    <name evidence="2" type="ORF">G5714_000888</name>
</gene>
<dbReference type="Proteomes" id="UP000579812">
    <property type="component" value="Unassembled WGS sequence"/>
</dbReference>
<keyword evidence="3" id="KW-1185">Reference proteome</keyword>
<proteinExistence type="predicted"/>
<accession>A0A7J6DHR0</accession>
<name>A0A7J6DHR0_9TELE</name>
<organism evidence="2 3">
    <name type="scientific">Onychostoma macrolepis</name>
    <dbReference type="NCBI Taxonomy" id="369639"/>
    <lineage>
        <taxon>Eukaryota</taxon>
        <taxon>Metazoa</taxon>
        <taxon>Chordata</taxon>
        <taxon>Craniata</taxon>
        <taxon>Vertebrata</taxon>
        <taxon>Euteleostomi</taxon>
        <taxon>Actinopterygii</taxon>
        <taxon>Neopterygii</taxon>
        <taxon>Teleostei</taxon>
        <taxon>Ostariophysi</taxon>
        <taxon>Cypriniformes</taxon>
        <taxon>Cyprinidae</taxon>
        <taxon>Acrossocheilinae</taxon>
        <taxon>Onychostoma</taxon>
    </lineage>
</organism>